<name>A0A1S8CR40_9GAMM</name>
<comment type="caution">
    <text evidence="1">The sequence shown here is derived from an EMBL/GenBank/DDBJ whole genome shotgun (WGS) entry which is preliminary data.</text>
</comment>
<dbReference type="EMBL" id="MLCN01000038">
    <property type="protein sequence ID" value="ONG38096.1"/>
    <property type="molecule type" value="Genomic_DNA"/>
</dbReference>
<protein>
    <submittedName>
        <fullName evidence="1">Uncharacterized protein</fullName>
    </submittedName>
</protein>
<dbReference type="STRING" id="1907941.BKE30_13285"/>
<reference evidence="1 2" key="1">
    <citation type="submission" date="2016-10" db="EMBL/GenBank/DDBJ databases">
        <title>Draft Genome sequence of Alkanindiges sp. strain H1.</title>
        <authorList>
            <person name="Subhash Y."/>
            <person name="Lee S."/>
        </authorList>
    </citation>
    <scope>NUCLEOTIDE SEQUENCE [LARGE SCALE GENOMIC DNA]</scope>
    <source>
        <strain evidence="1 2">H1</strain>
    </source>
</reference>
<gene>
    <name evidence="1" type="ORF">BKE30_13285</name>
</gene>
<dbReference type="InterPro" id="IPR012337">
    <property type="entry name" value="RNaseH-like_sf"/>
</dbReference>
<dbReference type="InterPro" id="IPR036397">
    <property type="entry name" value="RNaseH_sf"/>
</dbReference>
<dbReference type="OrthoDB" id="6687915at2"/>
<keyword evidence="2" id="KW-1185">Reference proteome</keyword>
<sequence length="140" mass="15844">MNLFLDCEFNGFGGELISMALVDGDGNYFYEVLPCLEPINWVKENVLPMLDKQPVQPDVFKKRLMHFLGLYPEVHVIADWPEDLALFSRALVVGFGSCMVTPPLTMQLWMDRTIPVNSERPHNALSDAQALAKSYLLISQ</sequence>
<dbReference type="AlphaFoldDB" id="A0A1S8CR40"/>
<proteinExistence type="predicted"/>
<dbReference type="Gene3D" id="3.30.420.10">
    <property type="entry name" value="Ribonuclease H-like superfamily/Ribonuclease H"/>
    <property type="match status" value="1"/>
</dbReference>
<organism evidence="1 2">
    <name type="scientific">Alkanindiges hydrocarboniclasticus</name>
    <dbReference type="NCBI Taxonomy" id="1907941"/>
    <lineage>
        <taxon>Bacteria</taxon>
        <taxon>Pseudomonadati</taxon>
        <taxon>Pseudomonadota</taxon>
        <taxon>Gammaproteobacteria</taxon>
        <taxon>Moraxellales</taxon>
        <taxon>Moraxellaceae</taxon>
        <taxon>Alkanindiges</taxon>
    </lineage>
</organism>
<dbReference type="RefSeq" id="WP_076879086.1">
    <property type="nucleotide sequence ID" value="NZ_MLCN01000038.1"/>
</dbReference>
<accession>A0A1S8CR40</accession>
<evidence type="ECO:0000313" key="2">
    <source>
        <dbReference type="Proteomes" id="UP000192132"/>
    </source>
</evidence>
<dbReference type="GO" id="GO:0003676">
    <property type="term" value="F:nucleic acid binding"/>
    <property type="evidence" value="ECO:0007669"/>
    <property type="project" value="InterPro"/>
</dbReference>
<evidence type="ECO:0000313" key="1">
    <source>
        <dbReference type="EMBL" id="ONG38096.1"/>
    </source>
</evidence>
<dbReference type="Proteomes" id="UP000192132">
    <property type="component" value="Unassembled WGS sequence"/>
</dbReference>
<dbReference type="SUPFAM" id="SSF53098">
    <property type="entry name" value="Ribonuclease H-like"/>
    <property type="match status" value="1"/>
</dbReference>